<dbReference type="SUPFAM" id="SSF53697">
    <property type="entry name" value="SIS domain"/>
    <property type="match status" value="1"/>
</dbReference>
<dbReference type="InterPro" id="IPR001347">
    <property type="entry name" value="SIS_dom"/>
</dbReference>
<evidence type="ECO:0000313" key="6">
    <source>
        <dbReference type="EMBL" id="GES22781.1"/>
    </source>
</evidence>
<dbReference type="AlphaFoldDB" id="A0A5M3XTE7"/>
<dbReference type="GO" id="GO:1901135">
    <property type="term" value="P:carbohydrate derivative metabolic process"/>
    <property type="evidence" value="ECO:0007669"/>
    <property type="project" value="InterPro"/>
</dbReference>
<dbReference type="Pfam" id="PF01418">
    <property type="entry name" value="HTH_6"/>
    <property type="match status" value="1"/>
</dbReference>
<dbReference type="PROSITE" id="PS51464">
    <property type="entry name" value="SIS"/>
    <property type="match status" value="1"/>
</dbReference>
<keyword evidence="1" id="KW-0805">Transcription regulation</keyword>
<dbReference type="RefSeq" id="WP_155347727.1">
    <property type="nucleotide sequence ID" value="NZ_BAAAHM010000009.1"/>
</dbReference>
<proteinExistence type="predicted"/>
<gene>
    <name evidence="6" type="ORF">Aple_056800</name>
</gene>
<evidence type="ECO:0000259" key="4">
    <source>
        <dbReference type="PROSITE" id="PS51071"/>
    </source>
</evidence>
<feature type="domain" description="HTH rpiR-type" evidence="4">
    <location>
        <begin position="17"/>
        <end position="93"/>
    </location>
</feature>
<dbReference type="InterPro" id="IPR000281">
    <property type="entry name" value="HTH_RpiR"/>
</dbReference>
<evidence type="ECO:0000256" key="2">
    <source>
        <dbReference type="ARBA" id="ARBA00023125"/>
    </source>
</evidence>
<evidence type="ECO:0000313" key="7">
    <source>
        <dbReference type="Proteomes" id="UP000377595"/>
    </source>
</evidence>
<dbReference type="GO" id="GO:0097367">
    <property type="term" value="F:carbohydrate derivative binding"/>
    <property type="evidence" value="ECO:0007669"/>
    <property type="project" value="InterPro"/>
</dbReference>
<dbReference type="GO" id="GO:0003700">
    <property type="term" value="F:DNA-binding transcription factor activity"/>
    <property type="evidence" value="ECO:0007669"/>
    <property type="project" value="InterPro"/>
</dbReference>
<reference evidence="6 7" key="1">
    <citation type="submission" date="2019-10" db="EMBL/GenBank/DDBJ databases">
        <title>Whole genome shotgun sequence of Acrocarpospora pleiomorpha NBRC 16267.</title>
        <authorList>
            <person name="Ichikawa N."/>
            <person name="Kimura A."/>
            <person name="Kitahashi Y."/>
            <person name="Komaki H."/>
            <person name="Oguchi A."/>
        </authorList>
    </citation>
    <scope>NUCLEOTIDE SEQUENCE [LARGE SCALE GENOMIC DNA]</scope>
    <source>
        <strain evidence="6 7">NBRC 16267</strain>
    </source>
</reference>
<keyword evidence="7" id="KW-1185">Reference proteome</keyword>
<name>A0A5M3XTE7_9ACTN</name>
<dbReference type="InterPro" id="IPR036388">
    <property type="entry name" value="WH-like_DNA-bd_sf"/>
</dbReference>
<feature type="domain" description="SIS" evidence="5">
    <location>
        <begin position="137"/>
        <end position="277"/>
    </location>
</feature>
<evidence type="ECO:0000259" key="5">
    <source>
        <dbReference type="PROSITE" id="PS51464"/>
    </source>
</evidence>
<dbReference type="InterPro" id="IPR046348">
    <property type="entry name" value="SIS_dom_sf"/>
</dbReference>
<evidence type="ECO:0000256" key="3">
    <source>
        <dbReference type="ARBA" id="ARBA00023163"/>
    </source>
</evidence>
<dbReference type="InterPro" id="IPR047640">
    <property type="entry name" value="RpiR-like"/>
</dbReference>
<accession>A0A5M3XTE7</accession>
<sequence length="297" mass="31388">MSSDTSQELTSIVEAPRGVFARIRAGYPSLPPGERKVADLLLNNSQLALSIPINELAERIGVSDATIVRCSQSLGFEGFRGLKLALAAESSPSNWLVKEAVDADDGAMAIAKKVFSSGMQAISDTLGVLEEATLERAIDAIRAARRIEFYGVGSSVPIALDAYYRLLRLGLPATIATDPHMQAISAANLPPGAVAFAVSHSGRSFETHAALRRAKEAGATTVLLTSYRNTPLSDFADIELVTSTPESTLRPDAVSCRLAHLAVVDALSVAVAVRTSDTSTAALLKDDEIIAEREVAN</sequence>
<dbReference type="PANTHER" id="PTHR30514:SF1">
    <property type="entry name" value="HTH-TYPE TRANSCRIPTIONAL REGULATOR HEXR-RELATED"/>
    <property type="match status" value="1"/>
</dbReference>
<dbReference type="Gene3D" id="3.40.50.10490">
    <property type="entry name" value="Glucose-6-phosphate isomerase like protein, domain 1"/>
    <property type="match status" value="1"/>
</dbReference>
<comment type="caution">
    <text evidence="6">The sequence shown here is derived from an EMBL/GenBank/DDBJ whole genome shotgun (WGS) entry which is preliminary data.</text>
</comment>
<dbReference type="PANTHER" id="PTHR30514">
    <property type="entry name" value="GLUCOKINASE"/>
    <property type="match status" value="1"/>
</dbReference>
<dbReference type="CDD" id="cd05013">
    <property type="entry name" value="SIS_RpiR"/>
    <property type="match status" value="1"/>
</dbReference>
<keyword evidence="2" id="KW-0238">DNA-binding</keyword>
<dbReference type="EMBL" id="BLAF01000034">
    <property type="protein sequence ID" value="GES22781.1"/>
    <property type="molecule type" value="Genomic_DNA"/>
</dbReference>
<dbReference type="OrthoDB" id="370421at2"/>
<dbReference type="Gene3D" id="1.10.10.10">
    <property type="entry name" value="Winged helix-like DNA-binding domain superfamily/Winged helix DNA-binding domain"/>
    <property type="match status" value="1"/>
</dbReference>
<protein>
    <submittedName>
        <fullName evidence="6">RpiR family transcriptional regulator</fullName>
    </submittedName>
</protein>
<dbReference type="InterPro" id="IPR035472">
    <property type="entry name" value="RpiR-like_SIS"/>
</dbReference>
<dbReference type="PROSITE" id="PS51071">
    <property type="entry name" value="HTH_RPIR"/>
    <property type="match status" value="1"/>
</dbReference>
<keyword evidence="3" id="KW-0804">Transcription</keyword>
<dbReference type="SUPFAM" id="SSF46689">
    <property type="entry name" value="Homeodomain-like"/>
    <property type="match status" value="1"/>
</dbReference>
<dbReference type="GO" id="GO:0003677">
    <property type="term" value="F:DNA binding"/>
    <property type="evidence" value="ECO:0007669"/>
    <property type="project" value="UniProtKB-KW"/>
</dbReference>
<dbReference type="Pfam" id="PF01380">
    <property type="entry name" value="SIS"/>
    <property type="match status" value="1"/>
</dbReference>
<dbReference type="InterPro" id="IPR009057">
    <property type="entry name" value="Homeodomain-like_sf"/>
</dbReference>
<evidence type="ECO:0000256" key="1">
    <source>
        <dbReference type="ARBA" id="ARBA00023015"/>
    </source>
</evidence>
<organism evidence="6 7">
    <name type="scientific">Acrocarpospora pleiomorpha</name>
    <dbReference type="NCBI Taxonomy" id="90975"/>
    <lineage>
        <taxon>Bacteria</taxon>
        <taxon>Bacillati</taxon>
        <taxon>Actinomycetota</taxon>
        <taxon>Actinomycetes</taxon>
        <taxon>Streptosporangiales</taxon>
        <taxon>Streptosporangiaceae</taxon>
        <taxon>Acrocarpospora</taxon>
    </lineage>
</organism>
<dbReference type="Proteomes" id="UP000377595">
    <property type="component" value="Unassembled WGS sequence"/>
</dbReference>